<dbReference type="GO" id="GO:0003723">
    <property type="term" value="F:RNA binding"/>
    <property type="evidence" value="ECO:0007669"/>
    <property type="project" value="InterPro"/>
</dbReference>
<dbReference type="InterPro" id="IPR011990">
    <property type="entry name" value="TPR-like_helical_dom_sf"/>
</dbReference>
<dbReference type="InParanoid" id="D8RLD4"/>
<protein>
    <recommendedName>
        <fullName evidence="5">Pentacotripeptide-repeat region of PRORP domain-containing protein</fullName>
    </recommendedName>
</protein>
<dbReference type="AlphaFoldDB" id="D8RLD4"/>
<dbReference type="Gene3D" id="1.25.40.10">
    <property type="entry name" value="Tetratricopeptide repeat domain"/>
    <property type="match status" value="1"/>
</dbReference>
<dbReference type="GO" id="GO:0009451">
    <property type="term" value="P:RNA modification"/>
    <property type="evidence" value="ECO:0007669"/>
    <property type="project" value="InterPro"/>
</dbReference>
<dbReference type="InterPro" id="IPR002885">
    <property type="entry name" value="PPR_rpt"/>
</dbReference>
<reference evidence="3 4" key="1">
    <citation type="journal article" date="2011" name="Science">
        <title>The Selaginella genome identifies genetic changes associated with the evolution of vascular plants.</title>
        <authorList>
            <person name="Banks J.A."/>
            <person name="Nishiyama T."/>
            <person name="Hasebe M."/>
            <person name="Bowman J.L."/>
            <person name="Gribskov M."/>
            <person name="dePamphilis C."/>
            <person name="Albert V.A."/>
            <person name="Aono N."/>
            <person name="Aoyama T."/>
            <person name="Ambrose B.A."/>
            <person name="Ashton N.W."/>
            <person name="Axtell M.J."/>
            <person name="Barker E."/>
            <person name="Barker M.S."/>
            <person name="Bennetzen J.L."/>
            <person name="Bonawitz N.D."/>
            <person name="Chapple C."/>
            <person name="Cheng C."/>
            <person name="Correa L.G."/>
            <person name="Dacre M."/>
            <person name="DeBarry J."/>
            <person name="Dreyer I."/>
            <person name="Elias M."/>
            <person name="Engstrom E.M."/>
            <person name="Estelle M."/>
            <person name="Feng L."/>
            <person name="Finet C."/>
            <person name="Floyd S.K."/>
            <person name="Frommer W.B."/>
            <person name="Fujita T."/>
            <person name="Gramzow L."/>
            <person name="Gutensohn M."/>
            <person name="Harholt J."/>
            <person name="Hattori M."/>
            <person name="Heyl A."/>
            <person name="Hirai T."/>
            <person name="Hiwatashi Y."/>
            <person name="Ishikawa M."/>
            <person name="Iwata M."/>
            <person name="Karol K.G."/>
            <person name="Koehler B."/>
            <person name="Kolukisaoglu U."/>
            <person name="Kubo M."/>
            <person name="Kurata T."/>
            <person name="Lalonde S."/>
            <person name="Li K."/>
            <person name="Li Y."/>
            <person name="Litt A."/>
            <person name="Lyons E."/>
            <person name="Manning G."/>
            <person name="Maruyama T."/>
            <person name="Michael T.P."/>
            <person name="Mikami K."/>
            <person name="Miyazaki S."/>
            <person name="Morinaga S."/>
            <person name="Murata T."/>
            <person name="Mueller-Roeber B."/>
            <person name="Nelson D.R."/>
            <person name="Obara M."/>
            <person name="Oguri Y."/>
            <person name="Olmstead R.G."/>
            <person name="Onodera N."/>
            <person name="Petersen B.L."/>
            <person name="Pils B."/>
            <person name="Prigge M."/>
            <person name="Rensing S.A."/>
            <person name="Riano-Pachon D.M."/>
            <person name="Roberts A.W."/>
            <person name="Sato Y."/>
            <person name="Scheller H.V."/>
            <person name="Schulz B."/>
            <person name="Schulz C."/>
            <person name="Shakirov E.V."/>
            <person name="Shibagaki N."/>
            <person name="Shinohara N."/>
            <person name="Shippen D.E."/>
            <person name="Soerensen I."/>
            <person name="Sotooka R."/>
            <person name="Sugimoto N."/>
            <person name="Sugita M."/>
            <person name="Sumikawa N."/>
            <person name="Tanurdzic M."/>
            <person name="Theissen G."/>
            <person name="Ulvskov P."/>
            <person name="Wakazuki S."/>
            <person name="Weng J.K."/>
            <person name="Willats W.W."/>
            <person name="Wipf D."/>
            <person name="Wolf P.G."/>
            <person name="Yang L."/>
            <person name="Zimmer A.D."/>
            <person name="Zhu Q."/>
            <person name="Mitros T."/>
            <person name="Hellsten U."/>
            <person name="Loque D."/>
            <person name="Otillar R."/>
            <person name="Salamov A."/>
            <person name="Schmutz J."/>
            <person name="Shapiro H."/>
            <person name="Lindquist E."/>
            <person name="Lucas S."/>
            <person name="Rokhsar D."/>
            <person name="Grigoriev I.V."/>
        </authorList>
    </citation>
    <scope>NUCLEOTIDE SEQUENCE [LARGE SCALE GENOMIC DNA]</scope>
</reference>
<feature type="non-terminal residue" evidence="3">
    <location>
        <position position="1"/>
    </location>
</feature>
<evidence type="ECO:0000256" key="1">
    <source>
        <dbReference type="ARBA" id="ARBA00022737"/>
    </source>
</evidence>
<feature type="non-terminal residue" evidence="3">
    <location>
        <position position="139"/>
    </location>
</feature>
<dbReference type="NCBIfam" id="TIGR00756">
    <property type="entry name" value="PPR"/>
    <property type="match status" value="1"/>
</dbReference>
<dbReference type="PANTHER" id="PTHR47926">
    <property type="entry name" value="PENTATRICOPEPTIDE REPEAT-CONTAINING PROTEIN"/>
    <property type="match status" value="1"/>
</dbReference>
<evidence type="ECO:0000313" key="4">
    <source>
        <dbReference type="Proteomes" id="UP000001514"/>
    </source>
</evidence>
<accession>D8RLD4</accession>
<evidence type="ECO:0008006" key="5">
    <source>
        <dbReference type="Google" id="ProtNLM"/>
    </source>
</evidence>
<dbReference type="eggNOG" id="KOG4197">
    <property type="taxonomic scope" value="Eukaryota"/>
</dbReference>
<name>D8RLD4_SELML</name>
<dbReference type="InterPro" id="IPR046960">
    <property type="entry name" value="PPR_At4g14850-like_plant"/>
</dbReference>
<gene>
    <name evidence="3" type="ORF">SELMODRAFT_70599</name>
</gene>
<dbReference type="PROSITE" id="PS51375">
    <property type="entry name" value="PPR"/>
    <property type="match status" value="1"/>
</dbReference>
<dbReference type="PANTHER" id="PTHR47926:SF382">
    <property type="entry name" value="PENTACOTRIPEPTIDE-REPEAT REGION OF PRORP DOMAIN-CONTAINING PROTEIN"/>
    <property type="match status" value="1"/>
</dbReference>
<evidence type="ECO:0000256" key="2">
    <source>
        <dbReference type="PROSITE-ProRule" id="PRU00708"/>
    </source>
</evidence>
<dbReference type="Proteomes" id="UP000001514">
    <property type="component" value="Unassembled WGS sequence"/>
</dbReference>
<dbReference type="HOGENOM" id="CLU_002706_0_0_1"/>
<sequence length="139" mass="15312">VFVMNKQIEMHGRCGNIKHAAQIFHGMAKRDKDLVSWNTMLIAYAERGDLESAKLCFDSMPGRDQGFFADDVTFTSVLLGCSHQGGIVNAGSVFLSMIVDHGLTVRREQYGCVVDLLCRSVHLCGAKEVLLAMPFTLDS</sequence>
<feature type="repeat" description="PPR" evidence="2">
    <location>
        <begin position="33"/>
        <end position="63"/>
    </location>
</feature>
<evidence type="ECO:0000313" key="3">
    <source>
        <dbReference type="EMBL" id="EFJ26900.1"/>
    </source>
</evidence>
<dbReference type="Gramene" id="EFJ26900">
    <property type="protein sequence ID" value="EFJ26900"/>
    <property type="gene ID" value="SELMODRAFT_70599"/>
</dbReference>
<keyword evidence="1" id="KW-0677">Repeat</keyword>
<organism evidence="4">
    <name type="scientific">Selaginella moellendorffii</name>
    <name type="common">Spikemoss</name>
    <dbReference type="NCBI Taxonomy" id="88036"/>
    <lineage>
        <taxon>Eukaryota</taxon>
        <taxon>Viridiplantae</taxon>
        <taxon>Streptophyta</taxon>
        <taxon>Embryophyta</taxon>
        <taxon>Tracheophyta</taxon>
        <taxon>Lycopodiopsida</taxon>
        <taxon>Selaginellales</taxon>
        <taxon>Selaginellaceae</taxon>
        <taxon>Selaginella</taxon>
    </lineage>
</organism>
<proteinExistence type="predicted"/>
<dbReference type="Pfam" id="PF13041">
    <property type="entry name" value="PPR_2"/>
    <property type="match status" value="1"/>
</dbReference>
<dbReference type="EMBL" id="GL377583">
    <property type="protein sequence ID" value="EFJ26900.1"/>
    <property type="molecule type" value="Genomic_DNA"/>
</dbReference>
<keyword evidence="4" id="KW-1185">Reference proteome</keyword>
<dbReference type="KEGG" id="smo:SELMODRAFT_70599"/>